<sequence length="257" mass="29392">MILRYLILMLYMMNLANASVPGKEFSADAVMTIPGQKKTISKLFVGKNVVRTEVNTQEGLMVDIVLPLQGKLIKINTGLKQYIEIPIEKKSADGITKINPCNRMQYATCTQLADESINGRNTQKWQIISIQQGRNVRTLHWIDVDRQLAVREFFNDGSMAEMTLEKIETINNRKTEKWVRKISRPDGSTISSYQWYDPQLEISIKESLPGGYVRELKNIKISSQKGDLFKIPGDYEMIRQTMPSVSTVQPYRQAISR</sequence>
<protein>
    <recommendedName>
        <fullName evidence="2">DUF4412 domain-containing protein</fullName>
    </recommendedName>
</protein>
<dbReference type="AlphaFoldDB" id="A0A3B0XG96"/>
<accession>A0A3B0XG96</accession>
<reference evidence="1" key="1">
    <citation type="submission" date="2018-06" db="EMBL/GenBank/DDBJ databases">
        <authorList>
            <person name="Zhirakovskaya E."/>
        </authorList>
    </citation>
    <scope>NUCLEOTIDE SEQUENCE</scope>
</reference>
<evidence type="ECO:0008006" key="2">
    <source>
        <dbReference type="Google" id="ProtNLM"/>
    </source>
</evidence>
<organism evidence="1">
    <name type="scientific">hydrothermal vent metagenome</name>
    <dbReference type="NCBI Taxonomy" id="652676"/>
    <lineage>
        <taxon>unclassified sequences</taxon>
        <taxon>metagenomes</taxon>
        <taxon>ecological metagenomes</taxon>
    </lineage>
</organism>
<dbReference type="EMBL" id="UOFJ01000267">
    <property type="protein sequence ID" value="VAW67328.1"/>
    <property type="molecule type" value="Genomic_DNA"/>
</dbReference>
<proteinExistence type="predicted"/>
<name>A0A3B0XG96_9ZZZZ</name>
<gene>
    <name evidence="1" type="ORF">MNBD_GAMMA10-2653</name>
</gene>
<evidence type="ECO:0000313" key="1">
    <source>
        <dbReference type="EMBL" id="VAW67328.1"/>
    </source>
</evidence>